<dbReference type="InterPro" id="IPR036465">
    <property type="entry name" value="vWFA_dom_sf"/>
</dbReference>
<dbReference type="PROSITE" id="PS50234">
    <property type="entry name" value="VWFA"/>
    <property type="match status" value="1"/>
</dbReference>
<dbReference type="KEGG" id="pbs:Plabr_2229"/>
<dbReference type="Proteomes" id="UP000006860">
    <property type="component" value="Chromosome"/>
</dbReference>
<accession>F0SKX8</accession>
<keyword evidence="2" id="KW-1133">Transmembrane helix</keyword>
<dbReference type="HOGENOM" id="CLU_025259_0_0_0"/>
<organism evidence="4 5">
    <name type="scientific">Rubinisphaera brasiliensis (strain ATCC 49424 / DSM 5305 / JCM 21570 / IAM 15109 / NBRC 103401 / IFAM 1448)</name>
    <name type="common">Planctomyces brasiliensis</name>
    <dbReference type="NCBI Taxonomy" id="756272"/>
    <lineage>
        <taxon>Bacteria</taxon>
        <taxon>Pseudomonadati</taxon>
        <taxon>Planctomycetota</taxon>
        <taxon>Planctomycetia</taxon>
        <taxon>Planctomycetales</taxon>
        <taxon>Planctomycetaceae</taxon>
        <taxon>Rubinisphaera</taxon>
    </lineage>
</organism>
<feature type="region of interest" description="Disordered" evidence="1">
    <location>
        <begin position="591"/>
        <end position="629"/>
    </location>
</feature>
<dbReference type="Gene3D" id="3.40.50.410">
    <property type="entry name" value="von Willebrand factor, type A domain"/>
    <property type="match status" value="1"/>
</dbReference>
<dbReference type="SUPFAM" id="SSF53300">
    <property type="entry name" value="vWA-like"/>
    <property type="match status" value="1"/>
</dbReference>
<dbReference type="STRING" id="756272.Plabr_2229"/>
<proteinExistence type="predicted"/>
<evidence type="ECO:0000256" key="2">
    <source>
        <dbReference type="SAM" id="Phobius"/>
    </source>
</evidence>
<feature type="domain" description="VWFA" evidence="3">
    <location>
        <begin position="163"/>
        <end position="303"/>
    </location>
</feature>
<sequence length="629" mass="70809">MLSKTGPQYMDQLRDAPAWAVSLAIHAVILMAMASITYVVQGPDPDLMLSSTIDQEMDESQFLFDATVADQLGTNANFDTMSASLSVTQDPTVETENPVEEQLQEELLEVNAPTTEMVAQPSDSELVESVEVAGQTEHTGGVEGAMDRLTFEIATSLNDKPTLAVWVFDASNSLNERREAIAQRFETVYKQLGMLEKKQGGPLPLETAVVSFGQETNFITEKPVQDVKDLVGAIRKIKPDESGKELVFNAVDQVSKRWQSYRTKLRRNMMIIIVTDERGDDVNMLEQTIAFNKRYGIRVYCVGNAALFGQEKGYIPFTWEENGQSFTMDLPADQGPETVYPQRLSLAFWGGRNAHLDRMSASYGPYALTRLCAETGGLYLVSAEGNGPTFDYSIMRSYQPDYRPIRFLDSDIKQNQAKQAVIMAAQLSKVNSIPIPTLTFRADTDNVLRQQLTEAQKPLAVLDYQLNELMNILEKGVKDREKLKEPRWRASYDLAVGRVLAMRARSLGYNEMAAEMKSTPKKFETKENNHWRLVPSANIGAGVTVKKLAKQADEYLSRVINEHPGTPWEMLADRERQQPLGWDWEEFHRDVAPLRNPNDPNDPMLLLAEEEKEKMKSNQPPRPKNIPKL</sequence>
<feature type="compositionally biased region" description="Pro residues" evidence="1">
    <location>
        <begin position="620"/>
        <end position="629"/>
    </location>
</feature>
<protein>
    <recommendedName>
        <fullName evidence="3">VWFA domain-containing protein</fullName>
    </recommendedName>
</protein>
<reference evidence="5" key="1">
    <citation type="submission" date="2011-02" db="EMBL/GenBank/DDBJ databases">
        <title>The complete genome of Planctomyces brasiliensis DSM 5305.</title>
        <authorList>
            <person name="Lucas S."/>
            <person name="Copeland A."/>
            <person name="Lapidus A."/>
            <person name="Bruce D."/>
            <person name="Goodwin L."/>
            <person name="Pitluck S."/>
            <person name="Kyrpides N."/>
            <person name="Mavromatis K."/>
            <person name="Pagani I."/>
            <person name="Ivanova N."/>
            <person name="Ovchinnikova G."/>
            <person name="Lu M."/>
            <person name="Detter J.C."/>
            <person name="Han C."/>
            <person name="Land M."/>
            <person name="Hauser L."/>
            <person name="Markowitz V."/>
            <person name="Cheng J.-F."/>
            <person name="Hugenholtz P."/>
            <person name="Woyke T."/>
            <person name="Wu D."/>
            <person name="Tindall B."/>
            <person name="Pomrenke H.G."/>
            <person name="Brambilla E."/>
            <person name="Klenk H.-P."/>
            <person name="Eisen J.A."/>
        </authorList>
    </citation>
    <scope>NUCLEOTIDE SEQUENCE [LARGE SCALE GENOMIC DNA]</scope>
    <source>
        <strain evidence="5">ATCC 49424 / DSM 5305 / JCM 21570 / NBRC 103401 / IFAM 1448</strain>
    </source>
</reference>
<dbReference type="EMBL" id="CP002546">
    <property type="protein sequence ID" value="ADY59831.1"/>
    <property type="molecule type" value="Genomic_DNA"/>
</dbReference>
<dbReference type="eggNOG" id="COG2304">
    <property type="taxonomic scope" value="Bacteria"/>
</dbReference>
<dbReference type="RefSeq" id="WP_013628555.1">
    <property type="nucleotide sequence ID" value="NC_015174.1"/>
</dbReference>
<evidence type="ECO:0000259" key="3">
    <source>
        <dbReference type="PROSITE" id="PS50234"/>
    </source>
</evidence>
<gene>
    <name evidence="4" type="ordered locus">Plabr_2229</name>
</gene>
<dbReference type="OrthoDB" id="239512at2"/>
<keyword evidence="5" id="KW-1185">Reference proteome</keyword>
<keyword evidence="2" id="KW-0472">Membrane</keyword>
<dbReference type="InterPro" id="IPR002035">
    <property type="entry name" value="VWF_A"/>
</dbReference>
<dbReference type="CDD" id="cd00198">
    <property type="entry name" value="vWFA"/>
    <property type="match status" value="1"/>
</dbReference>
<evidence type="ECO:0000313" key="4">
    <source>
        <dbReference type="EMBL" id="ADY59831.1"/>
    </source>
</evidence>
<keyword evidence="2" id="KW-0812">Transmembrane</keyword>
<feature type="transmembrane region" description="Helical" evidence="2">
    <location>
        <begin position="20"/>
        <end position="40"/>
    </location>
</feature>
<evidence type="ECO:0000313" key="5">
    <source>
        <dbReference type="Proteomes" id="UP000006860"/>
    </source>
</evidence>
<name>F0SKX8_RUBBR</name>
<dbReference type="AlphaFoldDB" id="F0SKX8"/>
<evidence type="ECO:0000256" key="1">
    <source>
        <dbReference type="SAM" id="MobiDB-lite"/>
    </source>
</evidence>